<gene>
    <name evidence="4" type="primary">TIGD5_2</name>
    <name evidence="4" type="ORF">PGT21_013135</name>
</gene>
<dbReference type="GO" id="GO:0003677">
    <property type="term" value="F:DNA binding"/>
    <property type="evidence" value="ECO:0007669"/>
    <property type="project" value="UniProtKB-KW"/>
</dbReference>
<organism evidence="4 5">
    <name type="scientific">Puccinia graminis f. sp. tritici</name>
    <dbReference type="NCBI Taxonomy" id="56615"/>
    <lineage>
        <taxon>Eukaryota</taxon>
        <taxon>Fungi</taxon>
        <taxon>Dikarya</taxon>
        <taxon>Basidiomycota</taxon>
        <taxon>Pucciniomycotina</taxon>
        <taxon>Pucciniomycetes</taxon>
        <taxon>Pucciniales</taxon>
        <taxon>Pucciniaceae</taxon>
        <taxon>Puccinia</taxon>
    </lineage>
</organism>
<feature type="compositionally biased region" description="Low complexity" evidence="2">
    <location>
        <begin position="478"/>
        <end position="506"/>
    </location>
</feature>
<proteinExistence type="predicted"/>
<feature type="compositionally biased region" description="Polar residues" evidence="2">
    <location>
        <begin position="420"/>
        <end position="433"/>
    </location>
</feature>
<feature type="compositionally biased region" description="Low complexity" evidence="2">
    <location>
        <begin position="451"/>
        <end position="470"/>
    </location>
</feature>
<feature type="domain" description="HTH CENPB-type" evidence="3">
    <location>
        <begin position="282"/>
        <end position="356"/>
    </location>
</feature>
<dbReference type="Pfam" id="PF03221">
    <property type="entry name" value="HTH_Tnp_Tc5"/>
    <property type="match status" value="1"/>
</dbReference>
<accession>A0A5B0MSF9</accession>
<feature type="compositionally biased region" description="Polar residues" evidence="2">
    <location>
        <begin position="391"/>
        <end position="406"/>
    </location>
</feature>
<dbReference type="InterPro" id="IPR006600">
    <property type="entry name" value="HTH_CenpB_DNA-bd_dom"/>
</dbReference>
<sequence length="592" mass="65769">MTQTNYQEVYVSRFLDEIYITQTPRNPALIGPAEGGNELIKKLGLGHLQANLKQIKYDLQQLKHPSINNNSSSSKESSFDHISAQEDHLMNQLLQLNDYTIIPLTPKEVQALNRIDEYHHPSNASYQPIIEIIQVNQQQHYQQLQQQEKSSSFEPIVEILEATEPDHHQTENQADEPTGSNDSNPAPTPSKRSRSSRSKPRDSQSTSSLQANPSPASPISSATIFQKNQILDWYHSNGRNQTKTAKHFQTIYPELRIKQPLISAWLKNEESIRAKKNYVNENVKRMRMIQYPKVDDLLGEWAREAIQQNQHLTDQLLREKWKEFARLENIPPEDWLTLSHGWLSSFKARKGLKQGRRSSLSSSVNTPIHVPASSDFAHILPLQPPDISINHPDQSTSRLIPSSKPQPSSTIHTFSSSPSLTHQSYNTDPSSRSLPDPSGLHPNPAPIPSRTTNSLIIPSSSSTHSPQLIPLHPPHPPSLSTTSSSSTSSCSHSTASHSTPASTSTSIVSPPLPPLPPPTINQALHSIHLLLNYLPSTTTITSDETKLTISLIHALANYRHSILKKINSNASTQAAVGVPADPSSHSHSHLLP</sequence>
<dbReference type="OrthoDB" id="2507670at2759"/>
<dbReference type="Gene3D" id="1.10.10.60">
    <property type="entry name" value="Homeodomain-like"/>
    <property type="match status" value="1"/>
</dbReference>
<dbReference type="AlphaFoldDB" id="A0A5B0MSF9"/>
<name>A0A5B0MSF9_PUCGR</name>
<feature type="region of interest" description="Disordered" evidence="2">
    <location>
        <begin position="383"/>
        <end position="519"/>
    </location>
</feature>
<feature type="compositionally biased region" description="Low complexity" evidence="2">
    <location>
        <begin position="203"/>
        <end position="220"/>
    </location>
</feature>
<evidence type="ECO:0000313" key="5">
    <source>
        <dbReference type="Proteomes" id="UP000324748"/>
    </source>
</evidence>
<feature type="region of interest" description="Disordered" evidence="2">
    <location>
        <begin position="167"/>
        <end position="220"/>
    </location>
</feature>
<comment type="caution">
    <text evidence="4">The sequence shown here is derived from an EMBL/GenBank/DDBJ whole genome shotgun (WGS) entry which is preliminary data.</text>
</comment>
<dbReference type="SUPFAM" id="SSF46689">
    <property type="entry name" value="Homeodomain-like"/>
    <property type="match status" value="1"/>
</dbReference>
<evidence type="ECO:0000259" key="3">
    <source>
        <dbReference type="PROSITE" id="PS51253"/>
    </source>
</evidence>
<evidence type="ECO:0000256" key="1">
    <source>
        <dbReference type="ARBA" id="ARBA00023125"/>
    </source>
</evidence>
<dbReference type="PROSITE" id="PS51253">
    <property type="entry name" value="HTH_CENPB"/>
    <property type="match status" value="1"/>
</dbReference>
<keyword evidence="1" id="KW-0238">DNA-binding</keyword>
<dbReference type="InterPro" id="IPR009057">
    <property type="entry name" value="Homeodomain-like_sf"/>
</dbReference>
<evidence type="ECO:0000313" key="4">
    <source>
        <dbReference type="EMBL" id="KAA1079492.1"/>
    </source>
</evidence>
<keyword evidence="5" id="KW-1185">Reference proteome</keyword>
<evidence type="ECO:0000256" key="2">
    <source>
        <dbReference type="SAM" id="MobiDB-lite"/>
    </source>
</evidence>
<dbReference type="Proteomes" id="UP000324748">
    <property type="component" value="Unassembled WGS sequence"/>
</dbReference>
<dbReference type="EMBL" id="VSWC01000132">
    <property type="protein sequence ID" value="KAA1079492.1"/>
    <property type="molecule type" value="Genomic_DNA"/>
</dbReference>
<reference evidence="4 5" key="1">
    <citation type="submission" date="2019-05" db="EMBL/GenBank/DDBJ databases">
        <title>Emergence of the Ug99 lineage of the wheat stem rust pathogen through somatic hybridization.</title>
        <authorList>
            <person name="Li F."/>
            <person name="Upadhyaya N.M."/>
            <person name="Sperschneider J."/>
            <person name="Matny O."/>
            <person name="Nguyen-Phuc H."/>
            <person name="Mago R."/>
            <person name="Raley C."/>
            <person name="Miller M.E."/>
            <person name="Silverstein K.A.T."/>
            <person name="Henningsen E."/>
            <person name="Hirsch C.D."/>
            <person name="Visser B."/>
            <person name="Pretorius Z.A."/>
            <person name="Steffenson B.J."/>
            <person name="Schwessinger B."/>
            <person name="Dodds P.N."/>
            <person name="Figueroa M."/>
        </authorList>
    </citation>
    <scope>NUCLEOTIDE SEQUENCE [LARGE SCALE GENOMIC DNA]</scope>
    <source>
        <strain evidence="4">21-0</strain>
    </source>
</reference>
<feature type="compositionally biased region" description="Low complexity" evidence="2">
    <location>
        <begin position="407"/>
        <end position="419"/>
    </location>
</feature>
<feature type="compositionally biased region" description="Pro residues" evidence="2">
    <location>
        <begin position="510"/>
        <end position="519"/>
    </location>
</feature>
<protein>
    <submittedName>
        <fullName evidence="4">Tigger transposable element derived 5</fullName>
    </submittedName>
</protein>